<evidence type="ECO:0000313" key="2">
    <source>
        <dbReference type="Proteomes" id="UP000288216"/>
    </source>
</evidence>
<dbReference type="EMBL" id="BFAA01131794">
    <property type="protein sequence ID" value="GCB85193.1"/>
    <property type="molecule type" value="Genomic_DNA"/>
</dbReference>
<sequence length="35" mass="4100">LTRLGVVLLLLQSVAELLFHVARLFYFINENQQKL</sequence>
<feature type="non-terminal residue" evidence="1">
    <location>
        <position position="1"/>
    </location>
</feature>
<keyword evidence="2" id="KW-1185">Reference proteome</keyword>
<proteinExistence type="predicted"/>
<reference evidence="1 2" key="1">
    <citation type="journal article" date="2018" name="Nat. Ecol. Evol.">
        <title>Shark genomes provide insights into elasmobranch evolution and the origin of vertebrates.</title>
        <authorList>
            <person name="Hara Y"/>
            <person name="Yamaguchi K"/>
            <person name="Onimaru K"/>
            <person name="Kadota M"/>
            <person name="Koyanagi M"/>
            <person name="Keeley SD"/>
            <person name="Tatsumi K"/>
            <person name="Tanaka K"/>
            <person name="Motone F"/>
            <person name="Kageyama Y"/>
            <person name="Nozu R"/>
            <person name="Adachi N"/>
            <person name="Nishimura O"/>
            <person name="Nakagawa R"/>
            <person name="Tanegashima C"/>
            <person name="Kiyatake I"/>
            <person name="Matsumoto R"/>
            <person name="Murakumo K"/>
            <person name="Nishida K"/>
            <person name="Terakita A"/>
            <person name="Kuratani S"/>
            <person name="Sato K"/>
            <person name="Hyodo S Kuraku.S."/>
        </authorList>
    </citation>
    <scope>NUCLEOTIDE SEQUENCE [LARGE SCALE GENOMIC DNA]</scope>
</reference>
<dbReference type="Proteomes" id="UP000288216">
    <property type="component" value="Unassembled WGS sequence"/>
</dbReference>
<protein>
    <submittedName>
        <fullName evidence="1">Uncharacterized protein</fullName>
    </submittedName>
</protein>
<organism evidence="1 2">
    <name type="scientific">Scyliorhinus torazame</name>
    <name type="common">Cloudy catshark</name>
    <name type="synonym">Catulus torazame</name>
    <dbReference type="NCBI Taxonomy" id="75743"/>
    <lineage>
        <taxon>Eukaryota</taxon>
        <taxon>Metazoa</taxon>
        <taxon>Chordata</taxon>
        <taxon>Craniata</taxon>
        <taxon>Vertebrata</taxon>
        <taxon>Chondrichthyes</taxon>
        <taxon>Elasmobranchii</taxon>
        <taxon>Galeomorphii</taxon>
        <taxon>Galeoidea</taxon>
        <taxon>Carcharhiniformes</taxon>
        <taxon>Scyliorhinidae</taxon>
        <taxon>Scyliorhinus</taxon>
    </lineage>
</organism>
<dbReference type="STRING" id="75743.A0A401QIK0"/>
<name>A0A401QIK0_SCYTO</name>
<accession>A0A401QIK0</accession>
<evidence type="ECO:0000313" key="1">
    <source>
        <dbReference type="EMBL" id="GCB85193.1"/>
    </source>
</evidence>
<gene>
    <name evidence="1" type="ORF">scyTo_0025838</name>
</gene>
<comment type="caution">
    <text evidence="1">The sequence shown here is derived from an EMBL/GenBank/DDBJ whole genome shotgun (WGS) entry which is preliminary data.</text>
</comment>
<dbReference type="AlphaFoldDB" id="A0A401QIK0"/>